<reference evidence="2" key="3">
    <citation type="submission" date="2018-07" db="EMBL/GenBank/DDBJ databases">
        <title>WGS assembly of Glycine max.</title>
        <authorList>
            <person name="Schmutz J."/>
            <person name="Cannon S."/>
            <person name="Schlueter J."/>
            <person name="Ma J."/>
            <person name="Mitros T."/>
            <person name="Nelson W."/>
            <person name="Hyten D."/>
            <person name="Song Q."/>
            <person name="Thelen J."/>
            <person name="Cheng J."/>
            <person name="Xu D."/>
            <person name="Hellsten U."/>
            <person name="May G."/>
            <person name="Yu Y."/>
            <person name="Sakurai T."/>
            <person name="Umezawa T."/>
            <person name="Bhattacharyya M."/>
            <person name="Sandhu D."/>
            <person name="Valliyodan B."/>
            <person name="Lindquist E."/>
            <person name="Peto M."/>
            <person name="Grant D."/>
            <person name="Shu S."/>
            <person name="Goodstein D."/>
            <person name="Barry K."/>
            <person name="Futrell-Griggs M."/>
            <person name="Abernathy B."/>
            <person name="Du J."/>
            <person name="Tian Z."/>
            <person name="Zhu L."/>
            <person name="Gill N."/>
            <person name="Joshi T."/>
            <person name="Libault M."/>
            <person name="Sethuraman A."/>
            <person name="Zhang X."/>
            <person name="Shinozaki K."/>
            <person name="Nguyen H."/>
            <person name="Wing R."/>
            <person name="Cregan P."/>
            <person name="Specht J."/>
            <person name="Grimwood J."/>
            <person name="Rokhsar D."/>
            <person name="Stacey G."/>
            <person name="Shoemaker R."/>
            <person name="Jackson S."/>
        </authorList>
    </citation>
    <scope>NUCLEOTIDE SEQUENCE</scope>
    <source>
        <tissue evidence="2">Callus</tissue>
    </source>
</reference>
<evidence type="ECO:0000313" key="2">
    <source>
        <dbReference type="EMBL" id="KRH71869.1"/>
    </source>
</evidence>
<feature type="domain" description="GIR1-like zinc ribbon" evidence="1">
    <location>
        <begin position="47"/>
        <end position="81"/>
    </location>
</feature>
<evidence type="ECO:0000259" key="1">
    <source>
        <dbReference type="Pfam" id="PF24747"/>
    </source>
</evidence>
<organism evidence="2">
    <name type="scientific">Glycine max</name>
    <name type="common">Soybean</name>
    <name type="synonym">Glycine hispida</name>
    <dbReference type="NCBI Taxonomy" id="3847"/>
    <lineage>
        <taxon>Eukaryota</taxon>
        <taxon>Viridiplantae</taxon>
        <taxon>Streptophyta</taxon>
        <taxon>Embryophyta</taxon>
        <taxon>Tracheophyta</taxon>
        <taxon>Spermatophyta</taxon>
        <taxon>Magnoliopsida</taxon>
        <taxon>eudicotyledons</taxon>
        <taxon>Gunneridae</taxon>
        <taxon>Pentapetalae</taxon>
        <taxon>rosids</taxon>
        <taxon>fabids</taxon>
        <taxon>Fabales</taxon>
        <taxon>Fabaceae</taxon>
        <taxon>Papilionoideae</taxon>
        <taxon>50 kb inversion clade</taxon>
        <taxon>NPAAA clade</taxon>
        <taxon>indigoferoid/millettioid clade</taxon>
        <taxon>Phaseoleae</taxon>
        <taxon>Glycine</taxon>
        <taxon>Glycine subgen. Soja</taxon>
    </lineage>
</organism>
<reference evidence="2 3" key="1">
    <citation type="journal article" date="2010" name="Nature">
        <title>Genome sequence of the palaeopolyploid soybean.</title>
        <authorList>
            <person name="Schmutz J."/>
            <person name="Cannon S.B."/>
            <person name="Schlueter J."/>
            <person name="Ma J."/>
            <person name="Mitros T."/>
            <person name="Nelson W."/>
            <person name="Hyten D.L."/>
            <person name="Song Q."/>
            <person name="Thelen J.J."/>
            <person name="Cheng J."/>
            <person name="Xu D."/>
            <person name="Hellsten U."/>
            <person name="May G.D."/>
            <person name="Yu Y."/>
            <person name="Sakurai T."/>
            <person name="Umezawa T."/>
            <person name="Bhattacharyya M.K."/>
            <person name="Sandhu D."/>
            <person name="Valliyodan B."/>
            <person name="Lindquist E."/>
            <person name="Peto M."/>
            <person name="Grant D."/>
            <person name="Shu S."/>
            <person name="Goodstein D."/>
            <person name="Barry K."/>
            <person name="Futrell-Griggs M."/>
            <person name="Abernathy B."/>
            <person name="Du J."/>
            <person name="Tian Z."/>
            <person name="Zhu L."/>
            <person name="Gill N."/>
            <person name="Joshi T."/>
            <person name="Libault M."/>
            <person name="Sethuraman A."/>
            <person name="Zhang X.-C."/>
            <person name="Shinozaki K."/>
            <person name="Nguyen H.T."/>
            <person name="Wing R.A."/>
            <person name="Cregan P."/>
            <person name="Specht J."/>
            <person name="Grimwood J."/>
            <person name="Rokhsar D."/>
            <person name="Stacey G."/>
            <person name="Shoemaker R.C."/>
            <person name="Jackson S.A."/>
        </authorList>
    </citation>
    <scope>NUCLEOTIDE SEQUENCE</scope>
    <source>
        <strain evidence="3">cv. Williams 82</strain>
        <tissue evidence="2">Callus</tissue>
    </source>
</reference>
<dbReference type="AlphaFoldDB" id="A0A0R0KXH0"/>
<sequence>MVVGCRLDSPTCSATMSPTSSPSLCMSNELNQDDNNLKYFSSPKAISMVLVGCSRCLMYVMVNEDNLKCPKIKSIALIHFVDANNNPTIKKG</sequence>
<reference evidence="3" key="2">
    <citation type="submission" date="2018-02" db="UniProtKB">
        <authorList>
            <consortium name="EnsemblPlants"/>
        </authorList>
    </citation>
    <scope>IDENTIFICATION</scope>
    <source>
        <strain evidence="3">Williams 82</strain>
    </source>
</reference>
<dbReference type="InParanoid" id="A0A0R0KXH0"/>
<dbReference type="Proteomes" id="UP000008827">
    <property type="component" value="Chromosome 2"/>
</dbReference>
<name>A0A0R0KXH0_SOYBN</name>
<dbReference type="InterPro" id="IPR055281">
    <property type="entry name" value="GIR1-2/SIED1"/>
</dbReference>
<dbReference type="EnsemblPlants" id="KRH71869">
    <property type="protein sequence ID" value="KRH71869"/>
    <property type="gene ID" value="GLYMA_02G174000"/>
</dbReference>
<dbReference type="EMBL" id="CM000835">
    <property type="protein sequence ID" value="KRH71869.1"/>
    <property type="molecule type" value="Genomic_DNA"/>
</dbReference>
<evidence type="ECO:0000313" key="3">
    <source>
        <dbReference type="EnsemblPlants" id="KRH71869"/>
    </source>
</evidence>
<dbReference type="PANTHER" id="PTHR33177:SF74">
    <property type="entry name" value="PROTEIN GL2-INTERACTING REPRESSOR 1"/>
    <property type="match status" value="1"/>
</dbReference>
<evidence type="ECO:0000313" key="4">
    <source>
        <dbReference type="Proteomes" id="UP000008827"/>
    </source>
</evidence>
<accession>A0A0R0KXH0</accession>
<dbReference type="Pfam" id="PF24747">
    <property type="entry name" value="Zn-ribbon_GIR1"/>
    <property type="match status" value="1"/>
</dbReference>
<proteinExistence type="predicted"/>
<protein>
    <recommendedName>
        <fullName evidence="1">GIR1-like zinc ribbon domain-containing protein</fullName>
    </recommendedName>
</protein>
<keyword evidence="4" id="KW-1185">Reference proteome</keyword>
<dbReference type="InterPro" id="IPR056440">
    <property type="entry name" value="Zn-ribbon_GIR1"/>
</dbReference>
<gene>
    <name evidence="2" type="ORF">GLYMA_02G174000</name>
</gene>
<dbReference type="Gramene" id="KRH71869">
    <property type="protein sequence ID" value="KRH71869"/>
    <property type="gene ID" value="GLYMA_02G174000"/>
</dbReference>
<dbReference type="OMA" id="CHIYIMV"/>
<dbReference type="PANTHER" id="PTHR33177">
    <property type="entry name" value="PUTATIVE-RELATED"/>
    <property type="match status" value="1"/>
</dbReference>